<comment type="caution">
    <text evidence="2">The sequence shown here is derived from an EMBL/GenBank/DDBJ whole genome shotgun (WGS) entry which is preliminary data.</text>
</comment>
<evidence type="ECO:0000256" key="1">
    <source>
        <dbReference type="SAM" id="MobiDB-lite"/>
    </source>
</evidence>
<protein>
    <submittedName>
        <fullName evidence="2">Uncharacterized protein</fullName>
    </submittedName>
</protein>
<sequence>MRAGGRTGGGHRYGLPPPQLQFPVGPFLLDLAYPETGWRSSTTAEGTAPPSERYATCVGRPT</sequence>
<proteinExistence type="predicted"/>
<name>A0ABU2N774_9PSEU</name>
<organism evidence="2 3">
    <name type="scientific">Pseudonocardia charpentierae</name>
    <dbReference type="NCBI Taxonomy" id="3075545"/>
    <lineage>
        <taxon>Bacteria</taxon>
        <taxon>Bacillati</taxon>
        <taxon>Actinomycetota</taxon>
        <taxon>Actinomycetes</taxon>
        <taxon>Pseudonocardiales</taxon>
        <taxon>Pseudonocardiaceae</taxon>
        <taxon>Pseudonocardia</taxon>
    </lineage>
</organism>
<feature type="region of interest" description="Disordered" evidence="1">
    <location>
        <begin position="39"/>
        <end position="62"/>
    </location>
</feature>
<dbReference type="EMBL" id="JAVREJ010000005">
    <property type="protein sequence ID" value="MDT0349792.1"/>
    <property type="molecule type" value="Genomic_DNA"/>
</dbReference>
<accession>A0ABU2N774</accession>
<dbReference type="RefSeq" id="WP_311555826.1">
    <property type="nucleotide sequence ID" value="NZ_JAVREJ010000005.1"/>
</dbReference>
<keyword evidence="3" id="KW-1185">Reference proteome</keyword>
<reference evidence="3" key="1">
    <citation type="submission" date="2023-07" db="EMBL/GenBank/DDBJ databases">
        <title>30 novel species of actinomycetes from the DSMZ collection.</title>
        <authorList>
            <person name="Nouioui I."/>
        </authorList>
    </citation>
    <scope>NUCLEOTIDE SEQUENCE [LARGE SCALE GENOMIC DNA]</scope>
    <source>
        <strain evidence="3">DSM 45834</strain>
    </source>
</reference>
<gene>
    <name evidence="2" type="ORF">RM445_09695</name>
</gene>
<evidence type="ECO:0000313" key="3">
    <source>
        <dbReference type="Proteomes" id="UP001183202"/>
    </source>
</evidence>
<evidence type="ECO:0000313" key="2">
    <source>
        <dbReference type="EMBL" id="MDT0349792.1"/>
    </source>
</evidence>
<dbReference type="Proteomes" id="UP001183202">
    <property type="component" value="Unassembled WGS sequence"/>
</dbReference>